<organism evidence="4 5">
    <name type="scientific">Strongylus vulgaris</name>
    <name type="common">Blood worm</name>
    <dbReference type="NCBI Taxonomy" id="40348"/>
    <lineage>
        <taxon>Eukaryota</taxon>
        <taxon>Metazoa</taxon>
        <taxon>Ecdysozoa</taxon>
        <taxon>Nematoda</taxon>
        <taxon>Chromadorea</taxon>
        <taxon>Rhabditida</taxon>
        <taxon>Rhabditina</taxon>
        <taxon>Rhabditomorpha</taxon>
        <taxon>Strongyloidea</taxon>
        <taxon>Strongylidae</taxon>
        <taxon>Strongylus</taxon>
    </lineage>
</organism>
<dbReference type="EMBL" id="UYYB01010829">
    <property type="protein sequence ID" value="VDM69026.1"/>
    <property type="molecule type" value="Genomic_DNA"/>
</dbReference>
<evidence type="ECO:0000259" key="3">
    <source>
        <dbReference type="Pfam" id="PF01624"/>
    </source>
</evidence>
<dbReference type="InterPro" id="IPR007695">
    <property type="entry name" value="DNA_mismatch_repair_MutS-lik_N"/>
</dbReference>
<sequence>RPAKRRRVILSSDDEEDNEDENLLTIRTPSPAQDKILTSTPMAAELSTPKSVRPLRPLKECSTPLSTAQAESFIDSFRVCEDDLNVSAASVDTLDRTIYRVESSSHKSTKEDELAMVEEAKFPHETFSFLKPENIRDAQGRRPGEDDYDPTTLYVPADFLKDQSPGIFFLRFFFCCNLYVCLMLVVFGHKQWWTIKSKNFDTVLLFKVGKFYETYHMDAIIAVECLGLTFMRGGHAHAGFPEAAYGKFADQLVSRGYKVARIEQTETPQQLEERNRAIRGGKEKVVRRSLHALRWGMKVE</sequence>
<keyword evidence="2" id="KW-0812">Transmembrane</keyword>
<evidence type="ECO:0000256" key="1">
    <source>
        <dbReference type="SAM" id="MobiDB-lite"/>
    </source>
</evidence>
<dbReference type="AlphaFoldDB" id="A0A3P7IHF3"/>
<keyword evidence="5" id="KW-1185">Reference proteome</keyword>
<reference evidence="4 5" key="1">
    <citation type="submission" date="2018-11" db="EMBL/GenBank/DDBJ databases">
        <authorList>
            <consortium name="Pathogen Informatics"/>
        </authorList>
    </citation>
    <scope>NUCLEOTIDE SEQUENCE [LARGE SCALE GENOMIC DNA]</scope>
</reference>
<dbReference type="GO" id="GO:0005524">
    <property type="term" value="F:ATP binding"/>
    <property type="evidence" value="ECO:0007669"/>
    <property type="project" value="InterPro"/>
</dbReference>
<feature type="non-terminal residue" evidence="4">
    <location>
        <position position="1"/>
    </location>
</feature>
<evidence type="ECO:0000313" key="4">
    <source>
        <dbReference type="EMBL" id="VDM69026.1"/>
    </source>
</evidence>
<dbReference type="Gene3D" id="3.40.1170.10">
    <property type="entry name" value="DNA repair protein MutS, domain I"/>
    <property type="match status" value="1"/>
</dbReference>
<dbReference type="OrthoDB" id="10252754at2759"/>
<accession>A0A3P7IHF3</accession>
<evidence type="ECO:0000256" key="2">
    <source>
        <dbReference type="SAM" id="Phobius"/>
    </source>
</evidence>
<dbReference type="GO" id="GO:0030983">
    <property type="term" value="F:mismatched DNA binding"/>
    <property type="evidence" value="ECO:0007669"/>
    <property type="project" value="InterPro"/>
</dbReference>
<gene>
    <name evidence="4" type="ORF">SVUK_LOCUS4024</name>
</gene>
<feature type="compositionally biased region" description="Acidic residues" evidence="1">
    <location>
        <begin position="12"/>
        <end position="22"/>
    </location>
</feature>
<dbReference type="InterPro" id="IPR016151">
    <property type="entry name" value="DNA_mismatch_repair_MutS_N"/>
</dbReference>
<dbReference type="SUPFAM" id="SSF55271">
    <property type="entry name" value="DNA repair protein MutS, domain I"/>
    <property type="match status" value="1"/>
</dbReference>
<keyword evidence="2" id="KW-1133">Transmembrane helix</keyword>
<proteinExistence type="predicted"/>
<dbReference type="GO" id="GO:0006298">
    <property type="term" value="P:mismatch repair"/>
    <property type="evidence" value="ECO:0007669"/>
    <property type="project" value="InterPro"/>
</dbReference>
<evidence type="ECO:0000313" key="5">
    <source>
        <dbReference type="Proteomes" id="UP000270094"/>
    </source>
</evidence>
<dbReference type="Pfam" id="PF01624">
    <property type="entry name" value="MutS_I"/>
    <property type="match status" value="1"/>
</dbReference>
<feature type="region of interest" description="Disordered" evidence="1">
    <location>
        <begin position="1"/>
        <end position="24"/>
    </location>
</feature>
<feature type="domain" description="DNA mismatch repair protein MutS-like N-terminal" evidence="3">
    <location>
        <begin position="189"/>
        <end position="289"/>
    </location>
</feature>
<feature type="transmembrane region" description="Helical" evidence="2">
    <location>
        <begin position="168"/>
        <end position="188"/>
    </location>
</feature>
<keyword evidence="2" id="KW-0472">Membrane</keyword>
<name>A0A3P7IHF3_STRVU</name>
<protein>
    <recommendedName>
        <fullName evidence="3">DNA mismatch repair protein MutS-like N-terminal domain-containing protein</fullName>
    </recommendedName>
</protein>
<dbReference type="Proteomes" id="UP000270094">
    <property type="component" value="Unassembled WGS sequence"/>
</dbReference>